<dbReference type="AlphaFoldDB" id="A0A9Q1CTS2"/>
<dbReference type="Pfam" id="PF09737">
    <property type="entry name" value="Det1"/>
    <property type="match status" value="1"/>
</dbReference>
<accession>A0A9Q1CTS2</accession>
<dbReference type="GO" id="GO:1990756">
    <property type="term" value="F:ubiquitin-like ligase-substrate adaptor activity"/>
    <property type="evidence" value="ECO:0007669"/>
    <property type="project" value="TreeGrafter"/>
</dbReference>
<dbReference type="GO" id="GO:0032436">
    <property type="term" value="P:positive regulation of proteasomal ubiquitin-dependent protein catabolic process"/>
    <property type="evidence" value="ECO:0007669"/>
    <property type="project" value="TreeGrafter"/>
</dbReference>
<dbReference type="PANTHER" id="PTHR13374">
    <property type="entry name" value="DET1 HOMOLOG DE-ETIOLATED-1 HOMOLOG"/>
    <property type="match status" value="1"/>
</dbReference>
<proteinExistence type="predicted"/>
<protein>
    <recommendedName>
        <fullName evidence="3">DET1 homolog</fullName>
    </recommendedName>
</protein>
<dbReference type="InterPro" id="IPR019138">
    <property type="entry name" value="De-etiolated_protein_1_Det1"/>
</dbReference>
<evidence type="ECO:0000313" key="1">
    <source>
        <dbReference type="EMBL" id="KAJ8245064.1"/>
    </source>
</evidence>
<dbReference type="Proteomes" id="UP001152803">
    <property type="component" value="Unassembled WGS sequence"/>
</dbReference>
<evidence type="ECO:0008006" key="3">
    <source>
        <dbReference type="Google" id="ProtNLM"/>
    </source>
</evidence>
<sequence>MEDESPTLKPRRIQNQNVVHRLERRRICSGRAGAHWYRVRCFHQNLFPNFTVVNVEKPPCFLRKFSPDGRCFIAFSSDQTSLEIYEYQGCQAAEDLLLGQTGETLANGNDQRSLNIRGRLFERFFSLLHVTNVASNGEHLNRECSLFTDDCRYVIVGSAAYLPEEPHPHFFEVYRNNESVTPNPRSPLEDYSLHIIDLRTGRLCDTRAFKCDKIILSHNQGLYLYRNILAVLSVQQQTIHVFQVGL</sequence>
<dbReference type="GO" id="GO:0031625">
    <property type="term" value="F:ubiquitin protein ligase binding"/>
    <property type="evidence" value="ECO:0007669"/>
    <property type="project" value="TreeGrafter"/>
</dbReference>
<name>A0A9Q1CTS2_CONCO</name>
<dbReference type="GO" id="GO:0016567">
    <property type="term" value="P:protein ubiquitination"/>
    <property type="evidence" value="ECO:0007669"/>
    <property type="project" value="TreeGrafter"/>
</dbReference>
<dbReference type="GO" id="GO:0031461">
    <property type="term" value="C:cullin-RING ubiquitin ligase complex"/>
    <property type="evidence" value="ECO:0007669"/>
    <property type="project" value="TreeGrafter"/>
</dbReference>
<comment type="caution">
    <text evidence="1">The sequence shown here is derived from an EMBL/GenBank/DDBJ whole genome shotgun (WGS) entry which is preliminary data.</text>
</comment>
<dbReference type="OrthoDB" id="18339at2759"/>
<dbReference type="GO" id="GO:0005634">
    <property type="term" value="C:nucleus"/>
    <property type="evidence" value="ECO:0007669"/>
    <property type="project" value="TreeGrafter"/>
</dbReference>
<organism evidence="1 2">
    <name type="scientific">Conger conger</name>
    <name type="common">Conger eel</name>
    <name type="synonym">Muraena conger</name>
    <dbReference type="NCBI Taxonomy" id="82655"/>
    <lineage>
        <taxon>Eukaryota</taxon>
        <taxon>Metazoa</taxon>
        <taxon>Chordata</taxon>
        <taxon>Craniata</taxon>
        <taxon>Vertebrata</taxon>
        <taxon>Euteleostomi</taxon>
        <taxon>Actinopterygii</taxon>
        <taxon>Neopterygii</taxon>
        <taxon>Teleostei</taxon>
        <taxon>Anguilliformes</taxon>
        <taxon>Congridae</taxon>
        <taxon>Conger</taxon>
    </lineage>
</organism>
<gene>
    <name evidence="1" type="ORF">COCON_G00236150</name>
</gene>
<evidence type="ECO:0000313" key="2">
    <source>
        <dbReference type="Proteomes" id="UP001152803"/>
    </source>
</evidence>
<dbReference type="EMBL" id="JAFJMO010001383">
    <property type="protein sequence ID" value="KAJ8245064.1"/>
    <property type="molecule type" value="Genomic_DNA"/>
</dbReference>
<reference evidence="1" key="1">
    <citation type="journal article" date="2023" name="Science">
        <title>Genome structures resolve the early diversification of teleost fishes.</title>
        <authorList>
            <person name="Parey E."/>
            <person name="Louis A."/>
            <person name="Montfort J."/>
            <person name="Bouchez O."/>
            <person name="Roques C."/>
            <person name="Iampietro C."/>
            <person name="Lluch J."/>
            <person name="Castinel A."/>
            <person name="Donnadieu C."/>
            <person name="Desvignes T."/>
            <person name="Floi Bucao C."/>
            <person name="Jouanno E."/>
            <person name="Wen M."/>
            <person name="Mejri S."/>
            <person name="Dirks R."/>
            <person name="Jansen H."/>
            <person name="Henkel C."/>
            <person name="Chen W.J."/>
            <person name="Zahm M."/>
            <person name="Cabau C."/>
            <person name="Klopp C."/>
            <person name="Thompson A.W."/>
            <person name="Robinson-Rechavi M."/>
            <person name="Braasch I."/>
            <person name="Lecointre G."/>
            <person name="Bobe J."/>
            <person name="Postlethwait J.H."/>
            <person name="Berthelot C."/>
            <person name="Roest Crollius H."/>
            <person name="Guiguen Y."/>
        </authorList>
    </citation>
    <scope>NUCLEOTIDE SEQUENCE</scope>
    <source>
        <strain evidence="1">Concon-B</strain>
    </source>
</reference>
<keyword evidence="2" id="KW-1185">Reference proteome</keyword>
<dbReference type="PANTHER" id="PTHR13374:SF3">
    <property type="entry name" value="DET1 HOMOLOG"/>
    <property type="match status" value="1"/>
</dbReference>